<dbReference type="Proteomes" id="UP001500603">
    <property type="component" value="Unassembled WGS sequence"/>
</dbReference>
<dbReference type="RefSeq" id="WP_345497162.1">
    <property type="nucleotide sequence ID" value="NZ_BAABJM010000003.1"/>
</dbReference>
<dbReference type="EMBL" id="BAABJM010000003">
    <property type="protein sequence ID" value="GAA5057355.1"/>
    <property type="molecule type" value="Genomic_DNA"/>
</dbReference>
<sequence>MVDSNREDAIARAIAEADRTGQESKVIISTEWKVVAGDNSDQVQALGRYSLCSTTAVIAQPGPAGGHPIQLRQESRVYDVYDFHSGDDYGNLAQHAVNIAVEAQQLGIAKPFLDYGSGTVKSWTGIR</sequence>
<name>A0ABP9KHG7_9NOCA</name>
<accession>A0ABP9KHG7</accession>
<comment type="caution">
    <text evidence="1">The sequence shown here is derived from an EMBL/GenBank/DDBJ whole genome shotgun (WGS) entry which is preliminary data.</text>
</comment>
<organism evidence="1 2">
    <name type="scientific">Nocardia callitridis</name>
    <dbReference type="NCBI Taxonomy" id="648753"/>
    <lineage>
        <taxon>Bacteria</taxon>
        <taxon>Bacillati</taxon>
        <taxon>Actinomycetota</taxon>
        <taxon>Actinomycetes</taxon>
        <taxon>Mycobacteriales</taxon>
        <taxon>Nocardiaceae</taxon>
        <taxon>Nocardia</taxon>
    </lineage>
</organism>
<evidence type="ECO:0000313" key="1">
    <source>
        <dbReference type="EMBL" id="GAA5057355.1"/>
    </source>
</evidence>
<protein>
    <submittedName>
        <fullName evidence="1">Uncharacterized protein</fullName>
    </submittedName>
</protein>
<evidence type="ECO:0000313" key="2">
    <source>
        <dbReference type="Proteomes" id="UP001500603"/>
    </source>
</evidence>
<keyword evidence="2" id="KW-1185">Reference proteome</keyword>
<proteinExistence type="predicted"/>
<reference evidence="2" key="1">
    <citation type="journal article" date="2019" name="Int. J. Syst. Evol. Microbiol.">
        <title>The Global Catalogue of Microorganisms (GCM) 10K type strain sequencing project: providing services to taxonomists for standard genome sequencing and annotation.</title>
        <authorList>
            <consortium name="The Broad Institute Genomics Platform"/>
            <consortium name="The Broad Institute Genome Sequencing Center for Infectious Disease"/>
            <person name="Wu L."/>
            <person name="Ma J."/>
        </authorList>
    </citation>
    <scope>NUCLEOTIDE SEQUENCE [LARGE SCALE GENOMIC DNA]</scope>
    <source>
        <strain evidence="2">JCM 18298</strain>
    </source>
</reference>
<gene>
    <name evidence="1" type="ORF">GCM10023318_35610</name>
</gene>